<sequence>MATQQNRTGLLDMMGQGDSGFANWLNPRRNAIMGFGAGLVGHDTAKGRMAGAVQGMMQGREQDTAYQTLQQEQADRQQAVLKAAGAMRERGYGDIADFVEQGGMDPQTGWTSILRNMSDRTAGNPFELRTVGDSLLRVNTATGEFDTIFAGSQAPTPTDTQRNLEWRAAQAGLAPGTPEYQQFMLSGGSGGTSLSVTPDGGVTFSQGGGTRPLTEQQSKDAVYATRAAGALGTLNEYDTELTNFVQGAMGNDPTGLIRGQQSAEYQVADVAGREFLAAILRKDSGAAIQEYEMQNYGAMFLPRPGDTPATIEYKRLARQRAQEALEAGMSPQAIINQENALRASGGTAPFQVNGQPQPGGAGGSSDPLGIR</sequence>
<evidence type="ECO:0000313" key="2">
    <source>
        <dbReference type="EMBL" id="SDG18910.1"/>
    </source>
</evidence>
<gene>
    <name evidence="2" type="ORF">SAMN04487974_101346</name>
</gene>
<evidence type="ECO:0000256" key="1">
    <source>
        <dbReference type="SAM" id="MobiDB-lite"/>
    </source>
</evidence>
<organism evidence="2 3">
    <name type="scientific">Pelagibacterium luteolum</name>
    <dbReference type="NCBI Taxonomy" id="440168"/>
    <lineage>
        <taxon>Bacteria</taxon>
        <taxon>Pseudomonadati</taxon>
        <taxon>Pseudomonadota</taxon>
        <taxon>Alphaproteobacteria</taxon>
        <taxon>Hyphomicrobiales</taxon>
        <taxon>Devosiaceae</taxon>
        <taxon>Pelagibacterium</taxon>
    </lineage>
</organism>
<reference evidence="2 3" key="1">
    <citation type="submission" date="2016-10" db="EMBL/GenBank/DDBJ databases">
        <authorList>
            <person name="de Groot N.N."/>
        </authorList>
    </citation>
    <scope>NUCLEOTIDE SEQUENCE [LARGE SCALE GENOMIC DNA]</scope>
    <source>
        <strain evidence="2 3">CGMCC 1.10267</strain>
    </source>
</reference>
<dbReference type="OrthoDB" id="8421506at2"/>
<dbReference type="AlphaFoldDB" id="A0A1G7S9Q7"/>
<evidence type="ECO:0000313" key="3">
    <source>
        <dbReference type="Proteomes" id="UP000199495"/>
    </source>
</evidence>
<protein>
    <submittedName>
        <fullName evidence="2">Uncharacterized protein</fullName>
    </submittedName>
</protein>
<dbReference type="STRING" id="440168.SAMN04487974_101346"/>
<dbReference type="RefSeq" id="WP_143009286.1">
    <property type="nucleotide sequence ID" value="NZ_FNCS01000001.1"/>
</dbReference>
<keyword evidence="3" id="KW-1185">Reference proteome</keyword>
<feature type="region of interest" description="Disordered" evidence="1">
    <location>
        <begin position="336"/>
        <end position="371"/>
    </location>
</feature>
<name>A0A1G7S9Q7_9HYPH</name>
<accession>A0A1G7S9Q7</accession>
<dbReference type="EMBL" id="FNCS01000001">
    <property type="protein sequence ID" value="SDG18910.1"/>
    <property type="molecule type" value="Genomic_DNA"/>
</dbReference>
<dbReference type="Proteomes" id="UP000199495">
    <property type="component" value="Unassembled WGS sequence"/>
</dbReference>
<proteinExistence type="predicted"/>